<dbReference type="InterPro" id="IPR008906">
    <property type="entry name" value="HATC_C_dom"/>
</dbReference>
<evidence type="ECO:0000313" key="4">
    <source>
        <dbReference type="Proteomes" id="UP001160148"/>
    </source>
</evidence>
<evidence type="ECO:0000259" key="2">
    <source>
        <dbReference type="Pfam" id="PF05699"/>
    </source>
</evidence>
<dbReference type="EMBL" id="CARXXK010000001">
    <property type="protein sequence ID" value="CAI6347524.1"/>
    <property type="molecule type" value="Genomic_DNA"/>
</dbReference>
<keyword evidence="1" id="KW-0812">Transmembrane</keyword>
<keyword evidence="4" id="KW-1185">Reference proteome</keyword>
<dbReference type="InterPro" id="IPR052958">
    <property type="entry name" value="IFN-induced_PKR_regulator"/>
</dbReference>
<evidence type="ECO:0000313" key="3">
    <source>
        <dbReference type="EMBL" id="CAI6347524.1"/>
    </source>
</evidence>
<dbReference type="PANTHER" id="PTHR46289:SF14">
    <property type="entry name" value="DUF4371 DOMAIN-CONTAINING PROTEIN"/>
    <property type="match status" value="1"/>
</dbReference>
<dbReference type="PANTHER" id="PTHR46289">
    <property type="entry name" value="52 KDA REPRESSOR OF THE INHIBITOR OF THE PROTEIN KINASE-LIKE PROTEIN-RELATED"/>
    <property type="match status" value="1"/>
</dbReference>
<dbReference type="Proteomes" id="UP001160148">
    <property type="component" value="Unassembled WGS sequence"/>
</dbReference>
<dbReference type="GO" id="GO:0046983">
    <property type="term" value="F:protein dimerization activity"/>
    <property type="evidence" value="ECO:0007669"/>
    <property type="project" value="InterPro"/>
</dbReference>
<name>A0AAV0VVB4_9HEMI</name>
<comment type="caution">
    <text evidence="3">The sequence shown here is derived from an EMBL/GenBank/DDBJ whole genome shotgun (WGS) entry which is preliminary data.</text>
</comment>
<dbReference type="Pfam" id="PF05699">
    <property type="entry name" value="Dimer_Tnp_hAT"/>
    <property type="match status" value="1"/>
</dbReference>
<accession>A0AAV0VVB4</accession>
<sequence length="222" mass="25222">MNKCVCQGYDGCATMAGAQGIYQEDSAVLKNIIGGSVLTKLCETRFVEKHKSVRQFYKRFVTIVEGLEEISKSNHLNCKTKQRSYELLAAITTPTIVVILSIISKVLILKFWVLIPPKPPLFAPMLIDILDYETFYPAVCMTIQIAITLPATSCSVERSFSTLRRLKTWLGNRMVSERLSSLGLINIHRQRYENKEFFVQQLEGIIEKFGLSSRLLALFFND</sequence>
<reference evidence="3 4" key="1">
    <citation type="submission" date="2023-01" db="EMBL/GenBank/DDBJ databases">
        <authorList>
            <person name="Whitehead M."/>
        </authorList>
    </citation>
    <scope>NUCLEOTIDE SEQUENCE [LARGE SCALE GENOMIC DNA]</scope>
</reference>
<organism evidence="3 4">
    <name type="scientific">Macrosiphum euphorbiae</name>
    <name type="common">potato aphid</name>
    <dbReference type="NCBI Taxonomy" id="13131"/>
    <lineage>
        <taxon>Eukaryota</taxon>
        <taxon>Metazoa</taxon>
        <taxon>Ecdysozoa</taxon>
        <taxon>Arthropoda</taxon>
        <taxon>Hexapoda</taxon>
        <taxon>Insecta</taxon>
        <taxon>Pterygota</taxon>
        <taxon>Neoptera</taxon>
        <taxon>Paraneoptera</taxon>
        <taxon>Hemiptera</taxon>
        <taxon>Sternorrhyncha</taxon>
        <taxon>Aphidomorpha</taxon>
        <taxon>Aphidoidea</taxon>
        <taxon>Aphididae</taxon>
        <taxon>Macrosiphini</taxon>
        <taxon>Macrosiphum</taxon>
    </lineage>
</organism>
<proteinExistence type="predicted"/>
<gene>
    <name evidence="3" type="ORF">MEUPH1_LOCUS4305</name>
</gene>
<keyword evidence="1" id="KW-0472">Membrane</keyword>
<feature type="transmembrane region" description="Helical" evidence="1">
    <location>
        <begin position="135"/>
        <end position="156"/>
    </location>
</feature>
<feature type="domain" description="HAT C-terminal dimerisation" evidence="2">
    <location>
        <begin position="131"/>
        <end position="189"/>
    </location>
</feature>
<protein>
    <recommendedName>
        <fullName evidence="2">HAT C-terminal dimerisation domain-containing protein</fullName>
    </recommendedName>
</protein>
<evidence type="ECO:0000256" key="1">
    <source>
        <dbReference type="SAM" id="Phobius"/>
    </source>
</evidence>
<keyword evidence="1" id="KW-1133">Transmembrane helix</keyword>
<feature type="transmembrane region" description="Helical" evidence="1">
    <location>
        <begin position="87"/>
        <end position="115"/>
    </location>
</feature>
<dbReference type="AlphaFoldDB" id="A0AAV0VVB4"/>